<dbReference type="EMBL" id="CAKOFQ010006666">
    <property type="protein sequence ID" value="CAH1956556.1"/>
    <property type="molecule type" value="Genomic_DNA"/>
</dbReference>
<evidence type="ECO:0000313" key="2">
    <source>
        <dbReference type="Proteomes" id="UP001152888"/>
    </source>
</evidence>
<keyword evidence="2" id="KW-1185">Reference proteome</keyword>
<organism evidence="1 2">
    <name type="scientific">Acanthoscelides obtectus</name>
    <name type="common">Bean weevil</name>
    <name type="synonym">Bruchus obtectus</name>
    <dbReference type="NCBI Taxonomy" id="200917"/>
    <lineage>
        <taxon>Eukaryota</taxon>
        <taxon>Metazoa</taxon>
        <taxon>Ecdysozoa</taxon>
        <taxon>Arthropoda</taxon>
        <taxon>Hexapoda</taxon>
        <taxon>Insecta</taxon>
        <taxon>Pterygota</taxon>
        <taxon>Neoptera</taxon>
        <taxon>Endopterygota</taxon>
        <taxon>Coleoptera</taxon>
        <taxon>Polyphaga</taxon>
        <taxon>Cucujiformia</taxon>
        <taxon>Chrysomeloidea</taxon>
        <taxon>Chrysomelidae</taxon>
        <taxon>Bruchinae</taxon>
        <taxon>Bruchini</taxon>
        <taxon>Acanthoscelides</taxon>
    </lineage>
</organism>
<reference evidence="1" key="1">
    <citation type="submission" date="2022-03" db="EMBL/GenBank/DDBJ databases">
        <authorList>
            <person name="Sayadi A."/>
        </authorList>
    </citation>
    <scope>NUCLEOTIDE SEQUENCE</scope>
</reference>
<gene>
    <name evidence="1" type="ORF">ACAOBT_LOCUS1627</name>
</gene>
<accession>A0A9P0NRZ8</accession>
<name>A0A9P0NRZ8_ACAOB</name>
<sequence>MTCTPLCLALTIYVK</sequence>
<proteinExistence type="predicted"/>
<protein>
    <submittedName>
        <fullName evidence="1">Uncharacterized protein</fullName>
    </submittedName>
</protein>
<evidence type="ECO:0000313" key="1">
    <source>
        <dbReference type="EMBL" id="CAH1956556.1"/>
    </source>
</evidence>
<comment type="caution">
    <text evidence="1">The sequence shown here is derived from an EMBL/GenBank/DDBJ whole genome shotgun (WGS) entry which is preliminary data.</text>
</comment>
<dbReference type="Proteomes" id="UP001152888">
    <property type="component" value="Unassembled WGS sequence"/>
</dbReference>